<dbReference type="InterPro" id="IPR045621">
    <property type="entry name" value="BPD_transp_1_N"/>
</dbReference>
<feature type="transmembrane region" description="Helical" evidence="7">
    <location>
        <begin position="257"/>
        <end position="279"/>
    </location>
</feature>
<dbReference type="RefSeq" id="WP_094034520.1">
    <property type="nucleotide sequence ID" value="NZ_CP022540.1"/>
</dbReference>
<feature type="transmembrane region" description="Helical" evidence="7">
    <location>
        <begin position="101"/>
        <end position="122"/>
    </location>
</feature>
<evidence type="ECO:0000256" key="6">
    <source>
        <dbReference type="ARBA" id="ARBA00023136"/>
    </source>
</evidence>
<dbReference type="PANTHER" id="PTHR43163:SF6">
    <property type="entry name" value="DIPEPTIDE TRANSPORT SYSTEM PERMEASE PROTEIN DPPB-RELATED"/>
    <property type="match status" value="1"/>
</dbReference>
<comment type="subcellular location">
    <subcellularLocation>
        <location evidence="1 7">Cell membrane</location>
        <topology evidence="1 7">Multi-pass membrane protein</topology>
    </subcellularLocation>
</comment>
<feature type="domain" description="ABC transmembrane type-1" evidence="8">
    <location>
        <begin position="95"/>
        <end position="326"/>
    </location>
</feature>
<dbReference type="Gene3D" id="1.10.3720.10">
    <property type="entry name" value="MetI-like"/>
    <property type="match status" value="1"/>
</dbReference>
<evidence type="ECO:0000256" key="4">
    <source>
        <dbReference type="ARBA" id="ARBA00022692"/>
    </source>
</evidence>
<name>A0A222E2L9_9RHOB</name>
<protein>
    <submittedName>
        <fullName evidence="9">Peptide ABC transporter permease</fullName>
    </submittedName>
</protein>
<keyword evidence="3" id="KW-1003">Cell membrane</keyword>
<evidence type="ECO:0000256" key="3">
    <source>
        <dbReference type="ARBA" id="ARBA00022475"/>
    </source>
</evidence>
<feature type="transmembrane region" description="Helical" evidence="7">
    <location>
        <begin position="299"/>
        <end position="318"/>
    </location>
</feature>
<feature type="transmembrane region" description="Helical" evidence="7">
    <location>
        <begin position="134"/>
        <end position="157"/>
    </location>
</feature>
<gene>
    <name evidence="9" type="ORF">ANTHELSMS3_01758</name>
</gene>
<dbReference type="PROSITE" id="PS50928">
    <property type="entry name" value="ABC_TM1"/>
    <property type="match status" value="1"/>
</dbReference>
<dbReference type="CDD" id="cd06261">
    <property type="entry name" value="TM_PBP2"/>
    <property type="match status" value="1"/>
</dbReference>
<dbReference type="OrthoDB" id="9807402at2"/>
<evidence type="ECO:0000313" key="10">
    <source>
        <dbReference type="Proteomes" id="UP000203589"/>
    </source>
</evidence>
<dbReference type="PANTHER" id="PTHR43163">
    <property type="entry name" value="DIPEPTIDE TRANSPORT SYSTEM PERMEASE PROTEIN DPPB-RELATED"/>
    <property type="match status" value="1"/>
</dbReference>
<organism evidence="9 10">
    <name type="scientific">Antarctobacter heliothermus</name>
    <dbReference type="NCBI Taxonomy" id="74033"/>
    <lineage>
        <taxon>Bacteria</taxon>
        <taxon>Pseudomonadati</taxon>
        <taxon>Pseudomonadota</taxon>
        <taxon>Alphaproteobacteria</taxon>
        <taxon>Rhodobacterales</taxon>
        <taxon>Roseobacteraceae</taxon>
        <taxon>Antarctobacter</taxon>
    </lineage>
</organism>
<sequence>MIKMIGKRFLSAFPSLIGVIIVTFVISHALPGDPAAYFAGPSATADSIAETRERLGLDRPLPVQFLAYAGDLVQGDMGRSFNSGQPVLTDLTRRLPASLELTLYALVFAIVVAVPLGLWAAVNPGSWIDHLCRGTVTAAAAFPSFFTALVLIFVFYYKLGWSPSPIGRLAIYFPIPPTVTGFFTIDALIAGDVATARAALGQLILPAVSLGLFALAPLARMTRASMIGVLGSDFITTARAEGLPRRTILWTYGFRNALLPVVNILGMIFSFLLGANVLIEQVFGWPGIGSYAVEAVLTSDYAAIQGFVVMMAVLYILLNLSVDILNMIVDPRVRYDD</sequence>
<dbReference type="AlphaFoldDB" id="A0A222E2L9"/>
<evidence type="ECO:0000256" key="2">
    <source>
        <dbReference type="ARBA" id="ARBA00022448"/>
    </source>
</evidence>
<dbReference type="GO" id="GO:0071916">
    <property type="term" value="F:dipeptide transmembrane transporter activity"/>
    <property type="evidence" value="ECO:0007669"/>
    <property type="project" value="TreeGrafter"/>
</dbReference>
<feature type="transmembrane region" description="Helical" evidence="7">
    <location>
        <begin position="12"/>
        <end position="30"/>
    </location>
</feature>
<dbReference type="KEGG" id="aht:ANTHELSMS3_01758"/>
<dbReference type="InterPro" id="IPR035906">
    <property type="entry name" value="MetI-like_sf"/>
</dbReference>
<accession>A0A222E2L9</accession>
<keyword evidence="2 7" id="KW-0813">Transport</keyword>
<dbReference type="Proteomes" id="UP000203589">
    <property type="component" value="Chromosome"/>
</dbReference>
<keyword evidence="4 7" id="KW-0812">Transmembrane</keyword>
<dbReference type="GO" id="GO:0005886">
    <property type="term" value="C:plasma membrane"/>
    <property type="evidence" value="ECO:0007669"/>
    <property type="project" value="UniProtKB-SubCell"/>
</dbReference>
<evidence type="ECO:0000256" key="5">
    <source>
        <dbReference type="ARBA" id="ARBA00022989"/>
    </source>
</evidence>
<keyword evidence="6 7" id="KW-0472">Membrane</keyword>
<proteinExistence type="inferred from homology"/>
<evidence type="ECO:0000256" key="1">
    <source>
        <dbReference type="ARBA" id="ARBA00004651"/>
    </source>
</evidence>
<dbReference type="Pfam" id="PF00528">
    <property type="entry name" value="BPD_transp_1"/>
    <property type="match status" value="1"/>
</dbReference>
<evidence type="ECO:0000313" key="9">
    <source>
        <dbReference type="EMBL" id="ASP20447.1"/>
    </source>
</evidence>
<dbReference type="SUPFAM" id="SSF161098">
    <property type="entry name" value="MetI-like"/>
    <property type="match status" value="1"/>
</dbReference>
<dbReference type="Pfam" id="PF19300">
    <property type="entry name" value="BPD_transp_1_N"/>
    <property type="match status" value="1"/>
</dbReference>
<evidence type="ECO:0000256" key="7">
    <source>
        <dbReference type="RuleBase" id="RU363032"/>
    </source>
</evidence>
<comment type="similarity">
    <text evidence="7">Belongs to the binding-protein-dependent transport system permease family.</text>
</comment>
<keyword evidence="5 7" id="KW-1133">Transmembrane helix</keyword>
<keyword evidence="10" id="KW-1185">Reference proteome</keyword>
<reference evidence="9 10" key="1">
    <citation type="submission" date="2017-07" db="EMBL/GenBank/DDBJ databases">
        <title>Genome Sequence of Antarctobacter heliothermus Strain SMS3 Isolated from a culture of the Diatom Skeletonema marinoi.</title>
        <authorList>
            <person name="Topel M."/>
            <person name="Pinder M.I.M."/>
            <person name="Johansson O.N."/>
            <person name="Kourtchenko O."/>
            <person name="Godhe A."/>
            <person name="Clarke A.K."/>
        </authorList>
    </citation>
    <scope>NUCLEOTIDE SEQUENCE [LARGE SCALE GENOMIC DNA]</scope>
    <source>
        <strain evidence="9 10">SMS3</strain>
    </source>
</reference>
<feature type="transmembrane region" description="Helical" evidence="7">
    <location>
        <begin position="196"/>
        <end position="216"/>
    </location>
</feature>
<dbReference type="InterPro" id="IPR000515">
    <property type="entry name" value="MetI-like"/>
</dbReference>
<dbReference type="EMBL" id="CP022540">
    <property type="protein sequence ID" value="ASP20447.1"/>
    <property type="molecule type" value="Genomic_DNA"/>
</dbReference>
<evidence type="ECO:0000259" key="8">
    <source>
        <dbReference type="PROSITE" id="PS50928"/>
    </source>
</evidence>